<sequence>MGVTIGIFESEQRVLDAVELLRANGAHRDDVRVIVKSEENVPLLSASDAIQVESIAGIQEARDRSYGDRDGDGSWGDEGVLPLPAAGLLATPQVSGTGGYVGGVVPAGLAATGLVGRGGGLLDLDGDGPHTDDVLSDLGLPNGDADRLADEVNGGRYLVVVGERPDDQAGSLMSQAGAVEVIH</sequence>
<comment type="caution">
    <text evidence="1">The sequence shown here is derived from an EMBL/GenBank/DDBJ whole genome shotgun (WGS) entry which is preliminary data.</text>
</comment>
<dbReference type="RefSeq" id="WP_277565833.1">
    <property type="nucleotide sequence ID" value="NZ_JAPDHZ010000003.1"/>
</dbReference>
<keyword evidence="2" id="KW-1185">Reference proteome</keyword>
<proteinExistence type="predicted"/>
<evidence type="ECO:0000313" key="2">
    <source>
        <dbReference type="Proteomes" id="UP001153387"/>
    </source>
</evidence>
<accession>A0A9X4KKI1</accession>
<evidence type="ECO:0000313" key="1">
    <source>
        <dbReference type="EMBL" id="MDG0792002.1"/>
    </source>
</evidence>
<name>A0A9X4KKI1_9BACL</name>
<dbReference type="Proteomes" id="UP001153387">
    <property type="component" value="Unassembled WGS sequence"/>
</dbReference>
<reference evidence="1 2" key="1">
    <citation type="submission" date="2022-10" db="EMBL/GenBank/DDBJ databases">
        <title>Comparative genomic analysis of Cohnella hashimotonis sp. nov., isolated from the International Space Station.</title>
        <authorList>
            <person name="Simpson A."/>
            <person name="Venkateswaran K."/>
        </authorList>
    </citation>
    <scope>NUCLEOTIDE SEQUENCE [LARGE SCALE GENOMIC DNA]</scope>
    <source>
        <strain evidence="1 2">DSM 18997</strain>
    </source>
</reference>
<organism evidence="1 2">
    <name type="scientific">Cohnella ginsengisoli</name>
    <dbReference type="NCBI Taxonomy" id="425004"/>
    <lineage>
        <taxon>Bacteria</taxon>
        <taxon>Bacillati</taxon>
        <taxon>Bacillota</taxon>
        <taxon>Bacilli</taxon>
        <taxon>Bacillales</taxon>
        <taxon>Paenibacillaceae</taxon>
        <taxon>Cohnella</taxon>
    </lineage>
</organism>
<gene>
    <name evidence="1" type="ORF">OMP38_14890</name>
</gene>
<dbReference type="AlphaFoldDB" id="A0A9X4KKI1"/>
<dbReference type="EMBL" id="JAPDHZ010000003">
    <property type="protein sequence ID" value="MDG0792002.1"/>
    <property type="molecule type" value="Genomic_DNA"/>
</dbReference>
<protein>
    <submittedName>
        <fullName evidence="1">General stress protein</fullName>
    </submittedName>
</protein>